<feature type="domain" description="NADH:flavin oxidoreductase/NADH oxidase N-terminal" evidence="1">
    <location>
        <begin position="2"/>
        <end position="335"/>
    </location>
</feature>
<dbReference type="PANTHER" id="PTHR22893">
    <property type="entry name" value="NADH OXIDOREDUCTASE-RELATED"/>
    <property type="match status" value="1"/>
</dbReference>
<dbReference type="InterPro" id="IPR013785">
    <property type="entry name" value="Aldolase_TIM"/>
</dbReference>
<dbReference type="InterPro" id="IPR001155">
    <property type="entry name" value="OxRdtase_FMN_N"/>
</dbReference>
<evidence type="ECO:0000259" key="1">
    <source>
        <dbReference type="Pfam" id="PF00724"/>
    </source>
</evidence>
<dbReference type="PANTHER" id="PTHR22893:SF91">
    <property type="entry name" value="NADPH DEHYDROGENASE 2-RELATED"/>
    <property type="match status" value="1"/>
</dbReference>
<proteinExistence type="predicted"/>
<dbReference type="InterPro" id="IPR045247">
    <property type="entry name" value="Oye-like"/>
</dbReference>
<dbReference type="SUPFAM" id="SSF51395">
    <property type="entry name" value="FMN-linked oxidoreductases"/>
    <property type="match status" value="1"/>
</dbReference>
<dbReference type="Proteomes" id="UP001500507">
    <property type="component" value="Unassembled WGS sequence"/>
</dbReference>
<keyword evidence="3" id="KW-1185">Reference proteome</keyword>
<dbReference type="Pfam" id="PF00724">
    <property type="entry name" value="Oxidored_FMN"/>
    <property type="match status" value="1"/>
</dbReference>
<protein>
    <submittedName>
        <fullName evidence="2">Alkene reductase</fullName>
    </submittedName>
</protein>
<dbReference type="CDD" id="cd02933">
    <property type="entry name" value="OYE_like_FMN"/>
    <property type="match status" value="1"/>
</dbReference>
<sequence length="360" mass="39874">MKLFDSFTLRDVSLKNRVVMSPMTRCRAIDHIPNSLMAKYYAQRAGAGLIITEGTAPSPNGIGYARIPGMYNRDHVAGWLKVTEAVHDNGGKIFLQIMHTGRVSHPLNMPDDATIMAPSAIQLSGKMYTDQEGEQPYPTPKEMTREEVIAAEDSFVTAARYAMEAGFDGVELHGANGYLIDQFNNPASNKREDEYGGSIENRSRFALAVAAKVVHAIGAEKVGIRLSPNGAMNDMDVFDDTKEQFTYLAKKFNELNMAYIHLVDHEAMGAPAVPYELKKAIWDEFDGTRILSGGYNKEQAEQDLQDDKGDLVAFGRPYIANPDLVYRMQNDLELNEPDQDTFYSAGAEGYTDYEMAGVPS</sequence>
<organism evidence="2 3">
    <name type="scientific">Gangjinia marincola</name>
    <dbReference type="NCBI Taxonomy" id="578463"/>
    <lineage>
        <taxon>Bacteria</taxon>
        <taxon>Pseudomonadati</taxon>
        <taxon>Bacteroidota</taxon>
        <taxon>Flavobacteriia</taxon>
        <taxon>Flavobacteriales</taxon>
        <taxon>Flavobacteriaceae</taxon>
        <taxon>Gangjinia</taxon>
    </lineage>
</organism>
<reference evidence="2 3" key="1">
    <citation type="journal article" date="2019" name="Int. J. Syst. Evol. Microbiol.">
        <title>The Global Catalogue of Microorganisms (GCM) 10K type strain sequencing project: providing services to taxonomists for standard genome sequencing and annotation.</title>
        <authorList>
            <consortium name="The Broad Institute Genomics Platform"/>
            <consortium name="The Broad Institute Genome Sequencing Center for Infectious Disease"/>
            <person name="Wu L."/>
            <person name="Ma J."/>
        </authorList>
    </citation>
    <scope>NUCLEOTIDE SEQUENCE [LARGE SCALE GENOMIC DNA]</scope>
    <source>
        <strain evidence="2 3">JCM 16082</strain>
    </source>
</reference>
<name>A0ABN1MH01_9FLAO</name>
<dbReference type="EMBL" id="BAAAFG010000013">
    <property type="protein sequence ID" value="GAA0872122.1"/>
    <property type="molecule type" value="Genomic_DNA"/>
</dbReference>
<dbReference type="RefSeq" id="WP_343764966.1">
    <property type="nucleotide sequence ID" value="NZ_BAAAFG010000013.1"/>
</dbReference>
<accession>A0ABN1MH01</accession>
<evidence type="ECO:0000313" key="2">
    <source>
        <dbReference type="EMBL" id="GAA0872122.1"/>
    </source>
</evidence>
<comment type="caution">
    <text evidence="2">The sequence shown here is derived from an EMBL/GenBank/DDBJ whole genome shotgun (WGS) entry which is preliminary data.</text>
</comment>
<evidence type="ECO:0000313" key="3">
    <source>
        <dbReference type="Proteomes" id="UP001500507"/>
    </source>
</evidence>
<gene>
    <name evidence="2" type="ORF">GCM10009117_12690</name>
</gene>
<dbReference type="Gene3D" id="3.20.20.70">
    <property type="entry name" value="Aldolase class I"/>
    <property type="match status" value="1"/>
</dbReference>